<dbReference type="InterPro" id="IPR018448">
    <property type="entry name" value="TatB"/>
</dbReference>
<keyword evidence="2 9" id="KW-0813">Transport</keyword>
<evidence type="ECO:0000313" key="12">
    <source>
        <dbReference type="Proteomes" id="UP001302429"/>
    </source>
</evidence>
<accession>A0AA97F6Z4</accession>
<dbReference type="Pfam" id="PF02416">
    <property type="entry name" value="TatA_B_E"/>
    <property type="match status" value="1"/>
</dbReference>
<comment type="function">
    <text evidence="9">Part of the twin-arginine translocation (Tat) system that transports large folded proteins containing a characteristic twin-arginine motif in their signal peptide across membranes. Together with TatC, TatB is part of a receptor directly interacting with Tat signal peptides. TatB may form an oligomeric binding site that transiently accommodates folded Tat precursor proteins before their translocation.</text>
</comment>
<name>A0AA97F6Z4_9SPHN</name>
<keyword evidence="8 9" id="KW-0472">Membrane</keyword>
<dbReference type="GO" id="GO:0033281">
    <property type="term" value="C:TAT protein transport complex"/>
    <property type="evidence" value="ECO:0007669"/>
    <property type="project" value="UniProtKB-UniRule"/>
</dbReference>
<dbReference type="GO" id="GO:0043953">
    <property type="term" value="P:protein transport by the Tat complex"/>
    <property type="evidence" value="ECO:0007669"/>
    <property type="project" value="UniProtKB-UniRule"/>
</dbReference>
<feature type="region of interest" description="Disordered" evidence="10">
    <location>
        <begin position="79"/>
        <end position="131"/>
    </location>
</feature>
<evidence type="ECO:0000256" key="6">
    <source>
        <dbReference type="ARBA" id="ARBA00022989"/>
    </source>
</evidence>
<keyword evidence="12" id="KW-1185">Reference proteome</keyword>
<proteinExistence type="inferred from homology"/>
<evidence type="ECO:0000256" key="1">
    <source>
        <dbReference type="ARBA" id="ARBA00004167"/>
    </source>
</evidence>
<evidence type="ECO:0000256" key="7">
    <source>
        <dbReference type="ARBA" id="ARBA00023010"/>
    </source>
</evidence>
<dbReference type="PRINTS" id="PR01506">
    <property type="entry name" value="TATBPROTEIN"/>
</dbReference>
<dbReference type="GO" id="GO:0008320">
    <property type="term" value="F:protein transmembrane transporter activity"/>
    <property type="evidence" value="ECO:0007669"/>
    <property type="project" value="UniProtKB-UniRule"/>
</dbReference>
<evidence type="ECO:0000313" key="11">
    <source>
        <dbReference type="EMBL" id="WOE74601.1"/>
    </source>
</evidence>
<comment type="subunit">
    <text evidence="9">The Tat system comprises two distinct complexes: a TatABC complex, containing multiple copies of TatA, TatB and TatC subunits, and a separate TatA complex, containing only TatA subunits. Substrates initially bind to the TatABC complex, which probably triggers association of the separate TatA complex to form the active translocon.</text>
</comment>
<evidence type="ECO:0000256" key="9">
    <source>
        <dbReference type="HAMAP-Rule" id="MF_00237"/>
    </source>
</evidence>
<evidence type="ECO:0000256" key="2">
    <source>
        <dbReference type="ARBA" id="ARBA00022448"/>
    </source>
</evidence>
<sequence length="131" mass="14113">MFDIGWTEFLTIIIIAIVVIGPKDLPLAIRTAGRWMARGRRLMGQFRASIDSLAHEAEMEEMEKRWAEQNERIMREHGDAAPMLPGVTGYADNGGEADAGASEASAQPTPKTDTAPTKTATVKSGGEDAPS</sequence>
<keyword evidence="6 9" id="KW-1133">Transmembrane helix</keyword>
<keyword evidence="7 9" id="KW-0811">Translocation</keyword>
<keyword evidence="5 9" id="KW-0653">Protein transport</keyword>
<dbReference type="InterPro" id="IPR003369">
    <property type="entry name" value="TatA/B/E"/>
</dbReference>
<dbReference type="HAMAP" id="MF_00237">
    <property type="entry name" value="TatB"/>
    <property type="match status" value="1"/>
</dbReference>
<feature type="compositionally biased region" description="Low complexity" evidence="10">
    <location>
        <begin position="91"/>
        <end position="123"/>
    </location>
</feature>
<keyword evidence="4 9" id="KW-0812">Transmembrane</keyword>
<reference evidence="11 12" key="1">
    <citation type="submission" date="2023-10" db="EMBL/GenBank/DDBJ databases">
        <title>Complete genome sequence of a Sphingomonadaceae bacterium.</title>
        <authorList>
            <person name="Yan C."/>
        </authorList>
    </citation>
    <scope>NUCLEOTIDE SEQUENCE [LARGE SCALE GENOMIC DNA]</scope>
    <source>
        <strain evidence="11 12">SCSIO 66989</strain>
    </source>
</reference>
<dbReference type="AlphaFoldDB" id="A0AA97F6Z4"/>
<comment type="subcellular location">
    <subcellularLocation>
        <location evidence="9">Cell membrane</location>
        <topology evidence="9">Single-pass membrane protein</topology>
    </subcellularLocation>
    <subcellularLocation>
        <location evidence="1">Membrane</location>
        <topology evidence="1">Single-pass membrane protein</topology>
    </subcellularLocation>
</comment>
<dbReference type="EMBL" id="CP136594">
    <property type="protein sequence ID" value="WOE74601.1"/>
    <property type="molecule type" value="Genomic_DNA"/>
</dbReference>
<gene>
    <name evidence="9 11" type="primary">tatB</name>
    <name evidence="11" type="ORF">RB602_12200</name>
</gene>
<dbReference type="KEGG" id="acoa:RB602_12200"/>
<dbReference type="Gene3D" id="1.20.5.3310">
    <property type="match status" value="1"/>
</dbReference>
<evidence type="ECO:0000256" key="4">
    <source>
        <dbReference type="ARBA" id="ARBA00022692"/>
    </source>
</evidence>
<evidence type="ECO:0000256" key="8">
    <source>
        <dbReference type="ARBA" id="ARBA00023136"/>
    </source>
</evidence>
<dbReference type="RefSeq" id="WP_317080859.1">
    <property type="nucleotide sequence ID" value="NZ_CP136594.1"/>
</dbReference>
<comment type="similarity">
    <text evidence="9">Belongs to the TatB family.</text>
</comment>
<evidence type="ECO:0000256" key="5">
    <source>
        <dbReference type="ARBA" id="ARBA00022927"/>
    </source>
</evidence>
<keyword evidence="3 9" id="KW-1003">Cell membrane</keyword>
<evidence type="ECO:0000256" key="10">
    <source>
        <dbReference type="SAM" id="MobiDB-lite"/>
    </source>
</evidence>
<protein>
    <recommendedName>
        <fullName evidence="9">Sec-independent protein translocase protein TatB</fullName>
    </recommendedName>
</protein>
<evidence type="ECO:0000256" key="3">
    <source>
        <dbReference type="ARBA" id="ARBA00022475"/>
    </source>
</evidence>
<dbReference type="NCBIfam" id="TIGR01410">
    <property type="entry name" value="tatB"/>
    <property type="match status" value="1"/>
</dbReference>
<dbReference type="Proteomes" id="UP001302429">
    <property type="component" value="Chromosome"/>
</dbReference>
<organism evidence="11 12">
    <name type="scientific">Alterisphingorhabdus coralli</name>
    <dbReference type="NCBI Taxonomy" id="3071408"/>
    <lineage>
        <taxon>Bacteria</taxon>
        <taxon>Pseudomonadati</taxon>
        <taxon>Pseudomonadota</taxon>
        <taxon>Alphaproteobacteria</taxon>
        <taxon>Sphingomonadales</taxon>
        <taxon>Sphingomonadaceae</taxon>
        <taxon>Alterisphingorhabdus (ex Yan et al. 2024)</taxon>
    </lineage>
</organism>